<name>A0AAD4TCW3_9MAGN</name>
<feature type="region of interest" description="Disordered" evidence="7">
    <location>
        <begin position="242"/>
        <end position="266"/>
    </location>
</feature>
<proteinExistence type="predicted"/>
<comment type="function">
    <text evidence="6">Transcriptional repressor that regulates multiple aspects of plant growth and development.</text>
</comment>
<protein>
    <recommendedName>
        <fullName evidence="6">Transcription repressor</fullName>
    </recommendedName>
    <alternativeName>
        <fullName evidence="6">Ovate family protein</fullName>
    </alternativeName>
</protein>
<feature type="compositionally biased region" description="Low complexity" evidence="7">
    <location>
        <begin position="67"/>
        <end position="87"/>
    </location>
</feature>
<dbReference type="GO" id="GO:0045892">
    <property type="term" value="P:negative regulation of DNA-templated transcription"/>
    <property type="evidence" value="ECO:0007669"/>
    <property type="project" value="UniProtKB-UniRule"/>
</dbReference>
<feature type="compositionally biased region" description="Polar residues" evidence="7">
    <location>
        <begin position="254"/>
        <end position="266"/>
    </location>
</feature>
<evidence type="ECO:0000259" key="8">
    <source>
        <dbReference type="PROSITE" id="PS51754"/>
    </source>
</evidence>
<feature type="region of interest" description="Disordered" evidence="7">
    <location>
        <begin position="21"/>
        <end position="44"/>
    </location>
</feature>
<dbReference type="Proteomes" id="UP001202328">
    <property type="component" value="Unassembled WGS sequence"/>
</dbReference>
<dbReference type="Pfam" id="PF04844">
    <property type="entry name" value="Ovate"/>
    <property type="match status" value="1"/>
</dbReference>
<keyword evidence="10" id="KW-1185">Reference proteome</keyword>
<dbReference type="PROSITE" id="PS51754">
    <property type="entry name" value="OVATE"/>
    <property type="match status" value="1"/>
</dbReference>
<dbReference type="NCBIfam" id="TIGR01568">
    <property type="entry name" value="A_thal_3678"/>
    <property type="match status" value="1"/>
</dbReference>
<evidence type="ECO:0000256" key="3">
    <source>
        <dbReference type="ARBA" id="ARBA00023015"/>
    </source>
</evidence>
<feature type="compositionally biased region" description="Low complexity" evidence="7">
    <location>
        <begin position="21"/>
        <end position="30"/>
    </location>
</feature>
<organism evidence="9 10">
    <name type="scientific">Papaver atlanticum</name>
    <dbReference type="NCBI Taxonomy" id="357466"/>
    <lineage>
        <taxon>Eukaryota</taxon>
        <taxon>Viridiplantae</taxon>
        <taxon>Streptophyta</taxon>
        <taxon>Embryophyta</taxon>
        <taxon>Tracheophyta</taxon>
        <taxon>Spermatophyta</taxon>
        <taxon>Magnoliopsida</taxon>
        <taxon>Ranunculales</taxon>
        <taxon>Papaveraceae</taxon>
        <taxon>Papaveroideae</taxon>
        <taxon>Papaver</taxon>
    </lineage>
</organism>
<keyword evidence="4 6" id="KW-0804">Transcription</keyword>
<feature type="region of interest" description="Disordered" evidence="7">
    <location>
        <begin position="65"/>
        <end position="106"/>
    </location>
</feature>
<feature type="compositionally biased region" description="Basic and acidic residues" evidence="7">
    <location>
        <begin position="139"/>
        <end position="148"/>
    </location>
</feature>
<dbReference type="InterPro" id="IPR038933">
    <property type="entry name" value="Ovate"/>
</dbReference>
<keyword evidence="2 6" id="KW-0678">Repressor</keyword>
<evidence type="ECO:0000313" key="10">
    <source>
        <dbReference type="Proteomes" id="UP001202328"/>
    </source>
</evidence>
<feature type="compositionally biased region" description="Low complexity" evidence="7">
    <location>
        <begin position="150"/>
        <end position="160"/>
    </location>
</feature>
<comment type="subcellular location">
    <subcellularLocation>
        <location evidence="1 6">Nucleus</location>
    </subcellularLocation>
</comment>
<accession>A0AAD4TCW3</accession>
<evidence type="ECO:0000256" key="5">
    <source>
        <dbReference type="ARBA" id="ARBA00023242"/>
    </source>
</evidence>
<evidence type="ECO:0000256" key="2">
    <source>
        <dbReference type="ARBA" id="ARBA00022491"/>
    </source>
</evidence>
<sequence>MLGKNLHLCFTKKLKRTTSIDSSSSPITVTDPHHHKHKQDHPSSTTSILFKNFNSLYDLTPDHHHSTTNTTVSKSNSSTTDDYFSSSDSDEYHYNNNNEKEPISSTTIAPDFSKVLASQRFFFSSPGRTNSIIESSLPDDDHKHHDDESLSPSLSSSSLSDNTSLIKGGIPFKTCSSDPYMDFRRSMQEMVESRDLFDVTENWDYLHQLLSCYLTLNPKHTHKFIIGAFADLLVTLMSSASSSSPMISDRNSDVSDQCNSISRQSV</sequence>
<evidence type="ECO:0000256" key="4">
    <source>
        <dbReference type="ARBA" id="ARBA00023163"/>
    </source>
</evidence>
<dbReference type="PANTHER" id="PTHR33057:SF21">
    <property type="entry name" value="TRANSCRIPTION REPRESSOR"/>
    <property type="match status" value="1"/>
</dbReference>
<evidence type="ECO:0000313" key="9">
    <source>
        <dbReference type="EMBL" id="KAI3946971.1"/>
    </source>
</evidence>
<dbReference type="InterPro" id="IPR006458">
    <property type="entry name" value="Ovate_C"/>
</dbReference>
<dbReference type="PANTHER" id="PTHR33057">
    <property type="entry name" value="TRANSCRIPTION REPRESSOR OFP7-RELATED"/>
    <property type="match status" value="1"/>
</dbReference>
<gene>
    <name evidence="9" type="ORF">MKW98_003534</name>
</gene>
<feature type="domain" description="OVATE" evidence="8">
    <location>
        <begin position="172"/>
        <end position="235"/>
    </location>
</feature>
<evidence type="ECO:0000256" key="6">
    <source>
        <dbReference type="RuleBase" id="RU367028"/>
    </source>
</evidence>
<evidence type="ECO:0000256" key="7">
    <source>
        <dbReference type="SAM" id="MobiDB-lite"/>
    </source>
</evidence>
<evidence type="ECO:0000256" key="1">
    <source>
        <dbReference type="ARBA" id="ARBA00004123"/>
    </source>
</evidence>
<feature type="compositionally biased region" description="Basic and acidic residues" evidence="7">
    <location>
        <begin position="90"/>
        <end position="102"/>
    </location>
</feature>
<dbReference type="EMBL" id="JAJJMB010003633">
    <property type="protein sequence ID" value="KAI3946971.1"/>
    <property type="molecule type" value="Genomic_DNA"/>
</dbReference>
<dbReference type="AlphaFoldDB" id="A0AAD4TCW3"/>
<comment type="caution">
    <text evidence="9">The sequence shown here is derived from an EMBL/GenBank/DDBJ whole genome shotgun (WGS) entry which is preliminary data.</text>
</comment>
<keyword evidence="5 6" id="KW-0539">Nucleus</keyword>
<dbReference type="GO" id="GO:0005634">
    <property type="term" value="C:nucleus"/>
    <property type="evidence" value="ECO:0007669"/>
    <property type="project" value="UniProtKB-SubCell"/>
</dbReference>
<feature type="region of interest" description="Disordered" evidence="7">
    <location>
        <begin position="133"/>
        <end position="161"/>
    </location>
</feature>
<reference evidence="9" key="1">
    <citation type="submission" date="2022-04" db="EMBL/GenBank/DDBJ databases">
        <title>A functionally conserved STORR gene fusion in Papaver species that diverged 16.8 million years ago.</title>
        <authorList>
            <person name="Catania T."/>
        </authorList>
    </citation>
    <scope>NUCLEOTIDE SEQUENCE</scope>
    <source>
        <strain evidence="9">S-188037</strain>
    </source>
</reference>
<keyword evidence="3 6" id="KW-0805">Transcription regulation</keyword>